<dbReference type="InterPro" id="IPR016181">
    <property type="entry name" value="Acyl_CoA_acyltransferase"/>
</dbReference>
<dbReference type="InterPro" id="IPR000182">
    <property type="entry name" value="GNAT_dom"/>
</dbReference>
<dbReference type="Gene3D" id="3.40.630.30">
    <property type="match status" value="1"/>
</dbReference>
<comment type="caution">
    <text evidence="2">The sequence shown here is derived from an EMBL/GenBank/DDBJ whole genome shotgun (WGS) entry which is preliminary data.</text>
</comment>
<dbReference type="PROSITE" id="PS51186">
    <property type="entry name" value="GNAT"/>
    <property type="match status" value="1"/>
</dbReference>
<accession>A0AAV7YJM0</accession>
<name>A0AAV7YJM0_9EUKA</name>
<dbReference type="SUPFAM" id="SSF55729">
    <property type="entry name" value="Acyl-CoA N-acyltransferases (Nat)"/>
    <property type="match status" value="1"/>
</dbReference>
<reference evidence="2" key="1">
    <citation type="submission" date="2022-08" db="EMBL/GenBank/DDBJ databases">
        <title>Novel sulphate-reducing endosymbionts in the free-living metamonad Anaeramoeba.</title>
        <authorList>
            <person name="Jerlstrom-Hultqvist J."/>
            <person name="Cepicka I."/>
            <person name="Gallot-Lavallee L."/>
            <person name="Salas-Leiva D."/>
            <person name="Curtis B.A."/>
            <person name="Zahonova K."/>
            <person name="Pipaliya S."/>
            <person name="Dacks J."/>
            <person name="Roger A.J."/>
        </authorList>
    </citation>
    <scope>NUCLEOTIDE SEQUENCE</scope>
    <source>
        <strain evidence="2">Busselton2</strain>
    </source>
</reference>
<organism evidence="2 3">
    <name type="scientific">Anaeramoeba flamelloides</name>
    <dbReference type="NCBI Taxonomy" id="1746091"/>
    <lineage>
        <taxon>Eukaryota</taxon>
        <taxon>Metamonada</taxon>
        <taxon>Anaeramoebidae</taxon>
        <taxon>Anaeramoeba</taxon>
    </lineage>
</organism>
<gene>
    <name evidence="2" type="ORF">M0812_24161</name>
</gene>
<dbReference type="CDD" id="cd04301">
    <property type="entry name" value="NAT_SF"/>
    <property type="match status" value="1"/>
</dbReference>
<dbReference type="Proteomes" id="UP001146793">
    <property type="component" value="Unassembled WGS sequence"/>
</dbReference>
<dbReference type="EMBL" id="JANTQA010000057">
    <property type="protein sequence ID" value="KAJ3428827.1"/>
    <property type="molecule type" value="Genomic_DNA"/>
</dbReference>
<dbReference type="GO" id="GO:0016747">
    <property type="term" value="F:acyltransferase activity, transferring groups other than amino-acyl groups"/>
    <property type="evidence" value="ECO:0007669"/>
    <property type="project" value="InterPro"/>
</dbReference>
<evidence type="ECO:0000313" key="3">
    <source>
        <dbReference type="Proteomes" id="UP001146793"/>
    </source>
</evidence>
<dbReference type="AlphaFoldDB" id="A0AAV7YJM0"/>
<evidence type="ECO:0000259" key="1">
    <source>
        <dbReference type="PROSITE" id="PS51186"/>
    </source>
</evidence>
<feature type="domain" description="N-acetyltransferase" evidence="1">
    <location>
        <begin position="10"/>
        <end position="160"/>
    </location>
</feature>
<protein>
    <submittedName>
        <fullName evidence="2">Glucosamine 6-phosphate n-acetyltransferase</fullName>
    </submittedName>
</protein>
<evidence type="ECO:0000313" key="2">
    <source>
        <dbReference type="EMBL" id="KAJ3428827.1"/>
    </source>
</evidence>
<sequence length="161" mass="18980">MEIELKWIDTEEPLFEQVKTHRWINLLQPLGMPFDYIEGPNDRHPNSFHLVALRDDKVVGSCSLISVEGSDRAKFYQMSVKKEFRGKGIGKKILLEVISTLKEKKKIKTKNKLFEKKINVLFCNGIQFAIRFYERLNFKKVGEMFVQGGYEHYKMEYDLNL</sequence>
<proteinExistence type="predicted"/>
<dbReference type="Pfam" id="PF13508">
    <property type="entry name" value="Acetyltransf_7"/>
    <property type="match status" value="1"/>
</dbReference>